<protein>
    <submittedName>
        <fullName evidence="3">Uncharacterized protein</fullName>
    </submittedName>
</protein>
<comment type="caution">
    <text evidence="3">The sequence shown here is derived from an EMBL/GenBank/DDBJ whole genome shotgun (WGS) entry which is preliminary data.</text>
</comment>
<evidence type="ECO:0000313" key="3">
    <source>
        <dbReference type="EMBL" id="GMT24637.1"/>
    </source>
</evidence>
<organism evidence="3 4">
    <name type="scientific">Pristionchus fissidentatus</name>
    <dbReference type="NCBI Taxonomy" id="1538716"/>
    <lineage>
        <taxon>Eukaryota</taxon>
        <taxon>Metazoa</taxon>
        <taxon>Ecdysozoa</taxon>
        <taxon>Nematoda</taxon>
        <taxon>Chromadorea</taxon>
        <taxon>Rhabditida</taxon>
        <taxon>Rhabditina</taxon>
        <taxon>Diplogasteromorpha</taxon>
        <taxon>Diplogasteroidea</taxon>
        <taxon>Neodiplogasteridae</taxon>
        <taxon>Pristionchus</taxon>
    </lineage>
</organism>
<keyword evidence="2" id="KW-1133">Transmembrane helix</keyword>
<evidence type="ECO:0000256" key="1">
    <source>
        <dbReference type="SAM" id="MobiDB-lite"/>
    </source>
</evidence>
<feature type="region of interest" description="Disordered" evidence="1">
    <location>
        <begin position="101"/>
        <end position="140"/>
    </location>
</feature>
<proteinExistence type="predicted"/>
<keyword evidence="2" id="KW-0812">Transmembrane</keyword>
<evidence type="ECO:0000256" key="2">
    <source>
        <dbReference type="SAM" id="Phobius"/>
    </source>
</evidence>
<accession>A0AAV5VYF4</accession>
<sequence>SLRRSLLSLPMGSFRFLLFVVPFLLYRTVAEDTQIFHDEDRDGVVAGHLIFCGIFLFSFIGGGLAVFFLFRRHRSVSKKNKEERRPLKTKLAELKLATKGHVPATPSIQTVRPSFSPDAPKESKSTSTGSTAPNDKNSIN</sequence>
<feature type="non-terminal residue" evidence="3">
    <location>
        <position position="1"/>
    </location>
</feature>
<keyword evidence="4" id="KW-1185">Reference proteome</keyword>
<evidence type="ECO:0000313" key="4">
    <source>
        <dbReference type="Proteomes" id="UP001432322"/>
    </source>
</evidence>
<feature type="compositionally biased region" description="Polar residues" evidence="1">
    <location>
        <begin position="125"/>
        <end position="140"/>
    </location>
</feature>
<gene>
    <name evidence="3" type="ORF">PFISCL1PPCAC_15934</name>
</gene>
<feature type="transmembrane region" description="Helical" evidence="2">
    <location>
        <begin position="46"/>
        <end position="70"/>
    </location>
</feature>
<feature type="non-terminal residue" evidence="3">
    <location>
        <position position="140"/>
    </location>
</feature>
<dbReference type="Proteomes" id="UP001432322">
    <property type="component" value="Unassembled WGS sequence"/>
</dbReference>
<reference evidence="3" key="1">
    <citation type="submission" date="2023-10" db="EMBL/GenBank/DDBJ databases">
        <title>Genome assembly of Pristionchus species.</title>
        <authorList>
            <person name="Yoshida K."/>
            <person name="Sommer R.J."/>
        </authorList>
    </citation>
    <scope>NUCLEOTIDE SEQUENCE</scope>
    <source>
        <strain evidence="3">RS5133</strain>
    </source>
</reference>
<name>A0AAV5VYF4_9BILA</name>
<dbReference type="EMBL" id="BTSY01000004">
    <property type="protein sequence ID" value="GMT24637.1"/>
    <property type="molecule type" value="Genomic_DNA"/>
</dbReference>
<keyword evidence="2" id="KW-0472">Membrane</keyword>
<dbReference type="AlphaFoldDB" id="A0AAV5VYF4"/>